<accession>Q6M4I7</accession>
<protein>
    <submittedName>
        <fullName evidence="2">Uncharacterized protein</fullName>
    </submittedName>
</protein>
<dbReference type="KEGG" id="cgb:cg2012"/>
<dbReference type="Proteomes" id="UP000000582">
    <property type="component" value="Chromosome"/>
</dbReference>
<evidence type="ECO:0000256" key="1">
    <source>
        <dbReference type="SAM" id="MobiDB-lite"/>
    </source>
</evidence>
<proteinExistence type="predicted"/>
<organism evidence="2 3">
    <name type="scientific">Corynebacterium glutamicum (strain ATCC 13032 / DSM 20300 / JCM 1318 / BCRC 11384 / CCUG 27702 / LMG 3730 / NBRC 12168 / NCIMB 10025 / NRRL B-2784 / 534)</name>
    <dbReference type="NCBI Taxonomy" id="196627"/>
    <lineage>
        <taxon>Bacteria</taxon>
        <taxon>Bacillati</taxon>
        <taxon>Actinomycetota</taxon>
        <taxon>Actinomycetes</taxon>
        <taxon>Mycobacteriales</taxon>
        <taxon>Corynebacteriaceae</taxon>
        <taxon>Corynebacterium</taxon>
    </lineage>
</organism>
<dbReference type="BioCyc" id="CORYNE:G18NG-11385-MONOMER"/>
<gene>
    <name evidence="2" type="ordered locus">Cgl1793</name>
</gene>
<dbReference type="GeneID" id="1019751"/>
<dbReference type="OrthoDB" id="9956392at2"/>
<evidence type="ECO:0000313" key="2">
    <source>
        <dbReference type="EMBL" id="BAB99186.1"/>
    </source>
</evidence>
<accession>Q8NPL9</accession>
<dbReference type="eggNOG" id="ENOG50327CC">
    <property type="taxonomic scope" value="Bacteria"/>
</dbReference>
<sequence length="282" mass="27801">MAFPLLAVAGTVAPVAAGWAKDKFLSNSQNNQQAQNQQMSFGQVNNSAQNSGSENSGFMGQYGNLGAGLAGAATGAGLAYSDFEDGQSLSSKARNMVGKGLAGAGAGVFTKLANDAIQAEGGSMKASAYSAIAGGLGSYLKDGGPGVIKSAMASGAAGFGADKVHDKLAESGHEGLADSLSGAIQGGGLGYSTLGGVTGAGIGGATGGLAGLAQNYFGGGDDYSNAGASASGFSANQVNSEISTEIPQFANLGQPQRSELEQLALPQESRSVDKSYDQGYEA</sequence>
<name>Q8NPL9_CORGL</name>
<dbReference type="HOGENOM" id="CLU_985954_0_0_11"/>
<dbReference type="PATRIC" id="fig|196627.13.peg.1741"/>
<feature type="region of interest" description="Disordered" evidence="1">
    <location>
        <begin position="262"/>
        <end position="282"/>
    </location>
</feature>
<keyword evidence="3" id="KW-1185">Reference proteome</keyword>
<dbReference type="RefSeq" id="WP_011014636.1">
    <property type="nucleotide sequence ID" value="NC_003450.3"/>
</dbReference>
<dbReference type="EMBL" id="BA000036">
    <property type="protein sequence ID" value="BAB99186.1"/>
    <property type="molecule type" value="Genomic_DNA"/>
</dbReference>
<evidence type="ECO:0000313" key="3">
    <source>
        <dbReference type="Proteomes" id="UP000000582"/>
    </source>
</evidence>
<dbReference type="AlphaFoldDB" id="Q8NPL9"/>
<dbReference type="KEGG" id="cgl:Cgl1793"/>
<dbReference type="STRING" id="196627.cg2012"/>
<reference evidence="3" key="1">
    <citation type="journal article" date="2003" name="Appl. Microbiol. Biotechnol.">
        <title>The Corynebacterium glutamicum genome: features and impacts on biotechnological processes.</title>
        <authorList>
            <person name="Ikeda M."/>
            <person name="Nakagawa S."/>
        </authorList>
    </citation>
    <scope>NUCLEOTIDE SEQUENCE [LARGE SCALE GENOMIC DNA]</scope>
    <source>
        <strain evidence="3">ATCC 13032 / DSM 20300 / BCRC 11384 / JCM 1318 / LMG 3730 / NCIMB 10025</strain>
    </source>
</reference>